<keyword evidence="2" id="KW-1133">Transmembrane helix</keyword>
<evidence type="ECO:0000313" key="5">
    <source>
        <dbReference type="Proteomes" id="UP000278886"/>
    </source>
</evidence>
<feature type="domain" description="Glycosyltransferase 2-like" evidence="3">
    <location>
        <begin position="14"/>
        <end position="116"/>
    </location>
</feature>
<gene>
    <name evidence="4" type="ORF">D7I47_08850</name>
</gene>
<dbReference type="InterPro" id="IPR050256">
    <property type="entry name" value="Glycosyltransferase_2"/>
</dbReference>
<feature type="transmembrane region" description="Helical" evidence="2">
    <location>
        <begin position="315"/>
        <end position="333"/>
    </location>
</feature>
<evidence type="ECO:0000256" key="1">
    <source>
        <dbReference type="ARBA" id="ARBA00006739"/>
    </source>
</evidence>
<dbReference type="EMBL" id="CP032630">
    <property type="protein sequence ID" value="AYF99519.1"/>
    <property type="molecule type" value="Genomic_DNA"/>
</dbReference>
<dbReference type="SUPFAM" id="SSF53448">
    <property type="entry name" value="Nucleotide-diphospho-sugar transferases"/>
    <property type="match status" value="1"/>
</dbReference>
<dbReference type="AlphaFoldDB" id="A0A387BF42"/>
<dbReference type="RefSeq" id="WP_120763887.1">
    <property type="nucleotide sequence ID" value="NZ_CP032630.1"/>
</dbReference>
<name>A0A387BF42_9MICO</name>
<dbReference type="InterPro" id="IPR029044">
    <property type="entry name" value="Nucleotide-diphossugar_trans"/>
</dbReference>
<reference evidence="5" key="1">
    <citation type="submission" date="2018-09" db="EMBL/GenBank/DDBJ databases">
        <title>Genome sequencing of strain 2DFWR-13.</title>
        <authorList>
            <person name="Heo J."/>
            <person name="Kim S.-J."/>
            <person name="Kwon S.-W."/>
        </authorList>
    </citation>
    <scope>NUCLEOTIDE SEQUENCE [LARGE SCALE GENOMIC DNA]</scope>
    <source>
        <strain evidence="5">2DFWR-13</strain>
    </source>
</reference>
<protein>
    <submittedName>
        <fullName evidence="4">Glycosyltransferase family 2 protein</fullName>
    </submittedName>
</protein>
<dbReference type="PANTHER" id="PTHR48090:SF7">
    <property type="entry name" value="RFBJ PROTEIN"/>
    <property type="match status" value="1"/>
</dbReference>
<dbReference type="InterPro" id="IPR001173">
    <property type="entry name" value="Glyco_trans_2-like"/>
</dbReference>
<sequence>MSDVAGDADRIELSVVIPTFNAAPWLSSTLDAMIEAVVRSGMTAEIIVVDDGSTDETSLVLEGFRERTVVPLRVISQNNRGRFLARWAGVSAAAAHRVLLLDARVVLDAGSLAHVAAHPEVESWNGHVVTDPATPLVGRFWEVPTSVFWRHYLARPRPIDITSQLFDRVPKGTGCLIIGRDEYLRVAREEWPDEATAHLVSDDTKLLRSLVASAPLRLDPGFAAVYRPRTSVPSFLSHAFTRGTLFVDSYAGTTRGRNLALVALIALPPLALFTVVVLAGVGAWGAFASLLVAVVLALAALPVAALLARCSWRPVLSYLVYVLPFGAVFWAGLTRGAVVHRSAFRHGRGGDRITVESR</sequence>
<evidence type="ECO:0000259" key="3">
    <source>
        <dbReference type="Pfam" id="PF00535"/>
    </source>
</evidence>
<evidence type="ECO:0000313" key="4">
    <source>
        <dbReference type="EMBL" id="AYF99519.1"/>
    </source>
</evidence>
<proteinExistence type="inferred from homology"/>
<comment type="similarity">
    <text evidence="1">Belongs to the glycosyltransferase 2 family.</text>
</comment>
<keyword evidence="5" id="KW-1185">Reference proteome</keyword>
<dbReference type="Proteomes" id="UP000278886">
    <property type="component" value="Chromosome"/>
</dbReference>
<keyword evidence="2" id="KW-0812">Transmembrane</keyword>
<dbReference type="GO" id="GO:0016740">
    <property type="term" value="F:transferase activity"/>
    <property type="evidence" value="ECO:0007669"/>
    <property type="project" value="UniProtKB-KW"/>
</dbReference>
<dbReference type="PANTHER" id="PTHR48090">
    <property type="entry name" value="UNDECAPRENYL-PHOSPHATE 4-DEOXY-4-FORMAMIDO-L-ARABINOSE TRANSFERASE-RELATED"/>
    <property type="match status" value="1"/>
</dbReference>
<organism evidence="4 5">
    <name type="scientific">Protaetiibacter intestinalis</name>
    <dbReference type="NCBI Taxonomy" id="2419774"/>
    <lineage>
        <taxon>Bacteria</taxon>
        <taxon>Bacillati</taxon>
        <taxon>Actinomycetota</taxon>
        <taxon>Actinomycetes</taxon>
        <taxon>Micrococcales</taxon>
        <taxon>Microbacteriaceae</taxon>
        <taxon>Protaetiibacter</taxon>
    </lineage>
</organism>
<dbReference type="Gene3D" id="3.90.550.10">
    <property type="entry name" value="Spore Coat Polysaccharide Biosynthesis Protein SpsA, Chain A"/>
    <property type="match status" value="1"/>
</dbReference>
<feature type="transmembrane region" description="Helical" evidence="2">
    <location>
        <begin position="287"/>
        <end position="308"/>
    </location>
</feature>
<accession>A0A387BF42</accession>
<dbReference type="KEGG" id="lyd:D7I47_08850"/>
<feature type="transmembrane region" description="Helical" evidence="2">
    <location>
        <begin position="259"/>
        <end position="281"/>
    </location>
</feature>
<dbReference type="Pfam" id="PF00535">
    <property type="entry name" value="Glycos_transf_2"/>
    <property type="match status" value="1"/>
</dbReference>
<dbReference type="CDD" id="cd00761">
    <property type="entry name" value="Glyco_tranf_GTA_type"/>
    <property type="match status" value="1"/>
</dbReference>
<evidence type="ECO:0000256" key="2">
    <source>
        <dbReference type="SAM" id="Phobius"/>
    </source>
</evidence>
<keyword evidence="2" id="KW-0472">Membrane</keyword>
<dbReference type="OrthoDB" id="3672893at2"/>
<keyword evidence="4" id="KW-0808">Transferase</keyword>